<dbReference type="Pfam" id="PF00106">
    <property type="entry name" value="adh_short"/>
    <property type="match status" value="1"/>
</dbReference>
<dbReference type="PANTHER" id="PTHR44196:SF1">
    <property type="entry name" value="DEHYDROGENASE_REDUCTASE SDR FAMILY MEMBER 7B"/>
    <property type="match status" value="1"/>
</dbReference>
<evidence type="ECO:0000256" key="2">
    <source>
        <dbReference type="ARBA" id="ARBA00023002"/>
    </source>
</evidence>
<dbReference type="OrthoDB" id="9808814at2"/>
<keyword evidence="4" id="KW-1133">Transmembrane helix</keyword>
<dbReference type="SUPFAM" id="SSF51735">
    <property type="entry name" value="NAD(P)-binding Rossmann-fold domains"/>
    <property type="match status" value="1"/>
</dbReference>
<evidence type="ECO:0000313" key="5">
    <source>
        <dbReference type="EMBL" id="TGN07088.1"/>
    </source>
</evidence>
<comment type="similarity">
    <text evidence="1 3">Belongs to the short-chain dehydrogenases/reductases (SDR) family.</text>
</comment>
<keyword evidence="4" id="KW-0472">Membrane</keyword>
<dbReference type="GO" id="GO:0016020">
    <property type="term" value="C:membrane"/>
    <property type="evidence" value="ECO:0007669"/>
    <property type="project" value="TreeGrafter"/>
</dbReference>
<organism evidence="5 6">
    <name type="scientific">Leptospira ilyithenensis</name>
    <dbReference type="NCBI Taxonomy" id="2484901"/>
    <lineage>
        <taxon>Bacteria</taxon>
        <taxon>Pseudomonadati</taxon>
        <taxon>Spirochaetota</taxon>
        <taxon>Spirochaetia</taxon>
        <taxon>Leptospirales</taxon>
        <taxon>Leptospiraceae</taxon>
        <taxon>Leptospira</taxon>
    </lineage>
</organism>
<dbReference type="PROSITE" id="PS00061">
    <property type="entry name" value="ADH_SHORT"/>
    <property type="match status" value="1"/>
</dbReference>
<dbReference type="InterPro" id="IPR020904">
    <property type="entry name" value="Sc_DH/Rdtase_CS"/>
</dbReference>
<dbReference type="NCBIfam" id="NF006099">
    <property type="entry name" value="PRK08251.1"/>
    <property type="match status" value="1"/>
</dbReference>
<dbReference type="InterPro" id="IPR036291">
    <property type="entry name" value="NAD(P)-bd_dom_sf"/>
</dbReference>
<evidence type="ECO:0000256" key="4">
    <source>
        <dbReference type="SAM" id="Phobius"/>
    </source>
</evidence>
<dbReference type="RefSeq" id="WP_135765811.1">
    <property type="nucleotide sequence ID" value="NZ_RQHV01000062.1"/>
</dbReference>
<keyword evidence="4" id="KW-0812">Transmembrane</keyword>
<dbReference type="AlphaFoldDB" id="A0A4R9LM65"/>
<evidence type="ECO:0000313" key="6">
    <source>
        <dbReference type="Proteomes" id="UP000298264"/>
    </source>
</evidence>
<feature type="transmembrane region" description="Helical" evidence="4">
    <location>
        <begin position="225"/>
        <end position="243"/>
    </location>
</feature>
<dbReference type="InterPro" id="IPR002347">
    <property type="entry name" value="SDR_fam"/>
</dbReference>
<keyword evidence="6" id="KW-1185">Reference proteome</keyword>
<evidence type="ECO:0000256" key="3">
    <source>
        <dbReference type="RuleBase" id="RU000363"/>
    </source>
</evidence>
<comment type="caution">
    <text evidence="5">The sequence shown here is derived from an EMBL/GenBank/DDBJ whole genome shotgun (WGS) entry which is preliminary data.</text>
</comment>
<keyword evidence="2" id="KW-0560">Oxidoreductase</keyword>
<dbReference type="GO" id="GO:0016491">
    <property type="term" value="F:oxidoreductase activity"/>
    <property type="evidence" value="ECO:0007669"/>
    <property type="project" value="UniProtKB-KW"/>
</dbReference>
<accession>A0A4R9LM65</accession>
<proteinExistence type="inferred from homology"/>
<protein>
    <submittedName>
        <fullName evidence="5">SDR family oxidoreductase</fullName>
    </submittedName>
</protein>
<dbReference type="PRINTS" id="PR00081">
    <property type="entry name" value="GDHRDH"/>
</dbReference>
<evidence type="ECO:0000256" key="1">
    <source>
        <dbReference type="ARBA" id="ARBA00006484"/>
    </source>
</evidence>
<gene>
    <name evidence="5" type="ORF">EHS11_18385</name>
</gene>
<dbReference type="Gene3D" id="3.40.50.720">
    <property type="entry name" value="NAD(P)-binding Rossmann-like Domain"/>
    <property type="match status" value="1"/>
</dbReference>
<reference evidence="5" key="1">
    <citation type="journal article" date="2019" name="PLoS Negl. Trop. Dis.">
        <title>Revisiting the worldwide diversity of Leptospira species in the environment.</title>
        <authorList>
            <person name="Vincent A.T."/>
            <person name="Schiettekatte O."/>
            <person name="Bourhy P."/>
            <person name="Veyrier F.J."/>
            <person name="Picardeau M."/>
        </authorList>
    </citation>
    <scope>NUCLEOTIDE SEQUENCE [LARGE SCALE GENOMIC DNA]</scope>
    <source>
        <strain evidence="5">201400974</strain>
    </source>
</reference>
<sequence length="249" mass="26725">MNRNIIITGASSGIGEALAFEFAKRGYGLGLTARRLNVLKSIQKKIKEQYPNIQIEIQALDVTDYSKIPVVLKKLTNALGSLEILVANAGMSASQAVGSGNFEGDRATIETNLLGAIATVEAGVQIMKKGKSGQIVGISSVAGFRGIAGAASYSASKAGLSVYLEAARNDVKEFGIHITTINPGYIDTPINQKRKVRPFVITVEKGAAIIAKQIEGRVFEVCAPVFPWVILGTIMKILPGWVWRRIKVR</sequence>
<dbReference type="Proteomes" id="UP000298264">
    <property type="component" value="Unassembled WGS sequence"/>
</dbReference>
<name>A0A4R9LM65_9LEPT</name>
<dbReference type="EMBL" id="RQHV01000062">
    <property type="protein sequence ID" value="TGN07088.1"/>
    <property type="molecule type" value="Genomic_DNA"/>
</dbReference>
<dbReference type="PRINTS" id="PR00080">
    <property type="entry name" value="SDRFAMILY"/>
</dbReference>
<dbReference type="PANTHER" id="PTHR44196">
    <property type="entry name" value="DEHYDROGENASE/REDUCTASE SDR FAMILY MEMBER 7B"/>
    <property type="match status" value="1"/>
</dbReference>